<keyword evidence="1" id="KW-0645">Protease</keyword>
<accession>A0A382J439</accession>
<dbReference type="AlphaFoldDB" id="A0A382J439"/>
<keyword evidence="4" id="KW-0862">Zinc</keyword>
<dbReference type="GO" id="GO:0046872">
    <property type="term" value="F:metal ion binding"/>
    <property type="evidence" value="ECO:0007669"/>
    <property type="project" value="UniProtKB-KW"/>
</dbReference>
<keyword evidence="3" id="KW-0378">Hydrolase</keyword>
<protein>
    <recommendedName>
        <fullName evidence="6">FTP domain-containing protein</fullName>
    </recommendedName>
</protein>
<proteinExistence type="predicted"/>
<evidence type="ECO:0000256" key="2">
    <source>
        <dbReference type="ARBA" id="ARBA00022723"/>
    </source>
</evidence>
<dbReference type="GO" id="GO:0006508">
    <property type="term" value="P:proteolysis"/>
    <property type="evidence" value="ECO:0007669"/>
    <property type="project" value="UniProtKB-KW"/>
</dbReference>
<dbReference type="GO" id="GO:0008237">
    <property type="term" value="F:metallopeptidase activity"/>
    <property type="evidence" value="ECO:0007669"/>
    <property type="project" value="UniProtKB-KW"/>
</dbReference>
<evidence type="ECO:0000256" key="5">
    <source>
        <dbReference type="ARBA" id="ARBA00023049"/>
    </source>
</evidence>
<sequence length="171" mass="19780">VNRLYAIIIVATLSFSFAAIRTEKSDHMGRLRFLTGRLHYITGDLEVGVRSYLFSIRNQLGHKDAHAFPLDYHKNGKNNTQHFTFQQTYNNIPVFGRYIHVHTNDEIITSLSSNIETINLSVFPRITEVGAIDIIHRDYIFTSTYLKYKNLQIYIQNSIPYLIHTIDAVGF</sequence>
<name>A0A382J439_9ZZZZ</name>
<keyword evidence="5" id="KW-0482">Metalloprotease</keyword>
<evidence type="ECO:0000256" key="1">
    <source>
        <dbReference type="ARBA" id="ARBA00022670"/>
    </source>
</evidence>
<evidence type="ECO:0000313" key="7">
    <source>
        <dbReference type="EMBL" id="SVC06315.1"/>
    </source>
</evidence>
<feature type="domain" description="FTP" evidence="6">
    <location>
        <begin position="78"/>
        <end position="113"/>
    </location>
</feature>
<keyword evidence="2" id="KW-0479">Metal-binding</keyword>
<dbReference type="Gene3D" id="3.10.450.490">
    <property type="match status" value="1"/>
</dbReference>
<feature type="non-terminal residue" evidence="7">
    <location>
        <position position="1"/>
    </location>
</feature>
<organism evidence="7">
    <name type="scientific">marine metagenome</name>
    <dbReference type="NCBI Taxonomy" id="408172"/>
    <lineage>
        <taxon>unclassified sequences</taxon>
        <taxon>metagenomes</taxon>
        <taxon>ecological metagenomes</taxon>
    </lineage>
</organism>
<dbReference type="EMBL" id="UINC01071429">
    <property type="protein sequence ID" value="SVC06315.1"/>
    <property type="molecule type" value="Genomic_DNA"/>
</dbReference>
<evidence type="ECO:0000256" key="3">
    <source>
        <dbReference type="ARBA" id="ARBA00022801"/>
    </source>
</evidence>
<dbReference type="Pfam" id="PF07504">
    <property type="entry name" value="FTP"/>
    <property type="match status" value="1"/>
</dbReference>
<evidence type="ECO:0000256" key="4">
    <source>
        <dbReference type="ARBA" id="ARBA00022833"/>
    </source>
</evidence>
<feature type="non-terminal residue" evidence="7">
    <location>
        <position position="171"/>
    </location>
</feature>
<dbReference type="InterPro" id="IPR011096">
    <property type="entry name" value="FTP_domain"/>
</dbReference>
<reference evidence="7" key="1">
    <citation type="submission" date="2018-05" db="EMBL/GenBank/DDBJ databases">
        <authorList>
            <person name="Lanie J.A."/>
            <person name="Ng W.-L."/>
            <person name="Kazmierczak K.M."/>
            <person name="Andrzejewski T.M."/>
            <person name="Davidsen T.M."/>
            <person name="Wayne K.J."/>
            <person name="Tettelin H."/>
            <person name="Glass J.I."/>
            <person name="Rusch D."/>
            <person name="Podicherti R."/>
            <person name="Tsui H.-C.T."/>
            <person name="Winkler M.E."/>
        </authorList>
    </citation>
    <scope>NUCLEOTIDE SEQUENCE</scope>
</reference>
<gene>
    <name evidence="7" type="ORF">METZ01_LOCUS259169</name>
</gene>
<evidence type="ECO:0000259" key="6">
    <source>
        <dbReference type="Pfam" id="PF07504"/>
    </source>
</evidence>